<organism evidence="1 2">
    <name type="scientific">Elysia crispata</name>
    <name type="common">lettuce slug</name>
    <dbReference type="NCBI Taxonomy" id="231223"/>
    <lineage>
        <taxon>Eukaryota</taxon>
        <taxon>Metazoa</taxon>
        <taxon>Spiralia</taxon>
        <taxon>Lophotrochozoa</taxon>
        <taxon>Mollusca</taxon>
        <taxon>Gastropoda</taxon>
        <taxon>Heterobranchia</taxon>
        <taxon>Euthyneura</taxon>
        <taxon>Panpulmonata</taxon>
        <taxon>Sacoglossa</taxon>
        <taxon>Placobranchoidea</taxon>
        <taxon>Plakobranchidae</taxon>
        <taxon>Elysia</taxon>
    </lineage>
</organism>
<evidence type="ECO:0000313" key="1">
    <source>
        <dbReference type="EMBL" id="KAK3753192.1"/>
    </source>
</evidence>
<accession>A0AAE0YQC3</accession>
<proteinExistence type="predicted"/>
<keyword evidence="2" id="KW-1185">Reference proteome</keyword>
<sequence length="120" mass="13111">MPSSPTIVLQEMNKSRVEKKAIEHANETLEVWVMAATHTLTCSNLRRSAILESNGICSPAFTSLTWEPTPWANLTSNKSNTDTLAVGPDLQVFTRLKISGTPDRGEIKQVTGSILFVSVP</sequence>
<dbReference type="AlphaFoldDB" id="A0AAE0YQC3"/>
<comment type="caution">
    <text evidence="1">The sequence shown here is derived from an EMBL/GenBank/DDBJ whole genome shotgun (WGS) entry which is preliminary data.</text>
</comment>
<gene>
    <name evidence="1" type="ORF">RRG08_024466</name>
</gene>
<dbReference type="EMBL" id="JAWDGP010005718">
    <property type="protein sequence ID" value="KAK3753192.1"/>
    <property type="molecule type" value="Genomic_DNA"/>
</dbReference>
<evidence type="ECO:0000313" key="2">
    <source>
        <dbReference type="Proteomes" id="UP001283361"/>
    </source>
</evidence>
<name>A0AAE0YQC3_9GAST</name>
<protein>
    <submittedName>
        <fullName evidence="1">Uncharacterized protein</fullName>
    </submittedName>
</protein>
<dbReference type="Proteomes" id="UP001283361">
    <property type="component" value="Unassembled WGS sequence"/>
</dbReference>
<reference evidence="1" key="1">
    <citation type="journal article" date="2023" name="G3 (Bethesda)">
        <title>A reference genome for the long-term kleptoplast-retaining sea slug Elysia crispata morphotype clarki.</title>
        <authorList>
            <person name="Eastman K.E."/>
            <person name="Pendleton A.L."/>
            <person name="Shaikh M.A."/>
            <person name="Suttiyut T."/>
            <person name="Ogas R."/>
            <person name="Tomko P."/>
            <person name="Gavelis G."/>
            <person name="Widhalm J.R."/>
            <person name="Wisecaver J.H."/>
        </authorList>
    </citation>
    <scope>NUCLEOTIDE SEQUENCE</scope>
    <source>
        <strain evidence="1">ECLA1</strain>
    </source>
</reference>